<feature type="domain" description="DUF488" evidence="1">
    <location>
        <begin position="4"/>
        <end position="109"/>
    </location>
</feature>
<evidence type="ECO:0000313" key="3">
    <source>
        <dbReference type="Proteomes" id="UP000177050"/>
    </source>
</evidence>
<dbReference type="AlphaFoldDB" id="A0A1F7L1U0"/>
<accession>A0A1F7L1U0</accession>
<sequence length="120" mass="14272">MALFTKSIQAKLLKKDGIRICIMRRPDSWVKYDVWMPTLAPSHKLLDDAHAKIIDWNGYEKRFHKEVIVGKREYLKFLCEIAQKRDITILCWEKTPEHCHRRLVAEACQKINKKLKVLLK</sequence>
<comment type="caution">
    <text evidence="2">The sequence shown here is derived from an EMBL/GenBank/DDBJ whole genome shotgun (WGS) entry which is preliminary data.</text>
</comment>
<evidence type="ECO:0000313" key="2">
    <source>
        <dbReference type="EMBL" id="OGK74112.1"/>
    </source>
</evidence>
<dbReference type="Pfam" id="PF22751">
    <property type="entry name" value="DUF488-N3a"/>
    <property type="match status" value="1"/>
</dbReference>
<protein>
    <recommendedName>
        <fullName evidence="1">DUF488 domain-containing protein</fullName>
    </recommendedName>
</protein>
<dbReference type="Proteomes" id="UP000177050">
    <property type="component" value="Unassembled WGS sequence"/>
</dbReference>
<dbReference type="InterPro" id="IPR054495">
    <property type="entry name" value="DUF488-N3a"/>
</dbReference>
<name>A0A1F7L1U0_9BACT</name>
<reference evidence="2 3" key="1">
    <citation type="journal article" date="2016" name="Nat. Commun.">
        <title>Thousands of microbial genomes shed light on interconnected biogeochemical processes in an aquifer system.</title>
        <authorList>
            <person name="Anantharaman K."/>
            <person name="Brown C.T."/>
            <person name="Hug L.A."/>
            <person name="Sharon I."/>
            <person name="Castelle C.J."/>
            <person name="Probst A.J."/>
            <person name="Thomas B.C."/>
            <person name="Singh A."/>
            <person name="Wilkins M.J."/>
            <person name="Karaoz U."/>
            <person name="Brodie E.L."/>
            <person name="Williams K.H."/>
            <person name="Hubbard S.S."/>
            <person name="Banfield J.F."/>
        </authorList>
    </citation>
    <scope>NUCLEOTIDE SEQUENCE [LARGE SCALE GENOMIC DNA]</scope>
</reference>
<gene>
    <name evidence="2" type="ORF">A3K52_05070</name>
</gene>
<dbReference type="EMBL" id="MGBR01000001">
    <property type="protein sequence ID" value="OGK74112.1"/>
    <property type="molecule type" value="Genomic_DNA"/>
</dbReference>
<organism evidence="2 3">
    <name type="scientific">Candidatus Roizmanbacteria bacterium RIFOXYD1_FULL_38_12</name>
    <dbReference type="NCBI Taxonomy" id="1802093"/>
    <lineage>
        <taxon>Bacteria</taxon>
        <taxon>Candidatus Roizmaniibacteriota</taxon>
    </lineage>
</organism>
<evidence type="ECO:0000259" key="1">
    <source>
        <dbReference type="Pfam" id="PF22751"/>
    </source>
</evidence>
<proteinExistence type="predicted"/>